<protein>
    <submittedName>
        <fullName evidence="1">Uncharacterized protein</fullName>
    </submittedName>
</protein>
<sequence>MSTIDHKAEAVGFVVYSGDMNPEVTGERAMHALGLAQVHATLALVEQQKLANRIAWVHSHQSAGYGIRPDELEQIEAALS</sequence>
<keyword evidence="2" id="KW-1185">Reference proteome</keyword>
<dbReference type="OrthoDB" id="4993234at2"/>
<dbReference type="AlphaFoldDB" id="A0A542YF61"/>
<name>A0A542YF61_9MICO</name>
<evidence type="ECO:0000313" key="1">
    <source>
        <dbReference type="EMBL" id="TQL46707.1"/>
    </source>
</evidence>
<comment type="caution">
    <text evidence="1">The sequence shown here is derived from an EMBL/GenBank/DDBJ whole genome shotgun (WGS) entry which is preliminary data.</text>
</comment>
<gene>
    <name evidence="1" type="ORF">FB562_2231</name>
</gene>
<organism evidence="1 2">
    <name type="scientific">Homoserinimonas aerilata</name>
    <dbReference type="NCBI Taxonomy" id="1162970"/>
    <lineage>
        <taxon>Bacteria</taxon>
        <taxon>Bacillati</taxon>
        <taxon>Actinomycetota</taxon>
        <taxon>Actinomycetes</taxon>
        <taxon>Micrococcales</taxon>
        <taxon>Microbacteriaceae</taxon>
        <taxon>Homoserinimonas</taxon>
    </lineage>
</organism>
<dbReference type="Proteomes" id="UP000317998">
    <property type="component" value="Unassembled WGS sequence"/>
</dbReference>
<reference evidence="1 2" key="1">
    <citation type="submission" date="2019-06" db="EMBL/GenBank/DDBJ databases">
        <title>Sequencing the genomes of 1000 actinobacteria strains.</title>
        <authorList>
            <person name="Klenk H.-P."/>
        </authorList>
    </citation>
    <scope>NUCLEOTIDE SEQUENCE [LARGE SCALE GENOMIC DNA]</scope>
    <source>
        <strain evidence="1 2">DSM 26477</strain>
    </source>
</reference>
<dbReference type="EMBL" id="VFOM01000002">
    <property type="protein sequence ID" value="TQL46707.1"/>
    <property type="molecule type" value="Genomic_DNA"/>
</dbReference>
<evidence type="ECO:0000313" key="2">
    <source>
        <dbReference type="Proteomes" id="UP000317998"/>
    </source>
</evidence>
<dbReference type="RefSeq" id="WP_141881351.1">
    <property type="nucleotide sequence ID" value="NZ_VFOM01000002.1"/>
</dbReference>
<accession>A0A542YF61</accession>
<proteinExistence type="predicted"/>